<dbReference type="Pfam" id="PF00096">
    <property type="entry name" value="zf-C2H2"/>
    <property type="match status" value="1"/>
</dbReference>
<organism evidence="7 8">
    <name type="scientific">Laodelphax striatellus</name>
    <name type="common">Small brown planthopper</name>
    <name type="synonym">Delphax striatella</name>
    <dbReference type="NCBI Taxonomy" id="195883"/>
    <lineage>
        <taxon>Eukaryota</taxon>
        <taxon>Metazoa</taxon>
        <taxon>Ecdysozoa</taxon>
        <taxon>Arthropoda</taxon>
        <taxon>Hexapoda</taxon>
        <taxon>Insecta</taxon>
        <taxon>Pterygota</taxon>
        <taxon>Neoptera</taxon>
        <taxon>Paraneoptera</taxon>
        <taxon>Hemiptera</taxon>
        <taxon>Auchenorrhyncha</taxon>
        <taxon>Fulgoroidea</taxon>
        <taxon>Delphacidae</taxon>
        <taxon>Criomorphinae</taxon>
        <taxon>Laodelphax</taxon>
    </lineage>
</organism>
<proteinExistence type="predicted"/>
<dbReference type="GO" id="GO:0008270">
    <property type="term" value="F:zinc ion binding"/>
    <property type="evidence" value="ECO:0007669"/>
    <property type="project" value="UniProtKB-KW"/>
</dbReference>
<keyword evidence="3 5" id="KW-0863">Zinc-finger</keyword>
<dbReference type="InterPro" id="IPR036236">
    <property type="entry name" value="Znf_C2H2_sf"/>
</dbReference>
<gene>
    <name evidence="7" type="ORF">LSTR_LSTR000998</name>
</gene>
<dbReference type="Pfam" id="PF13894">
    <property type="entry name" value="zf-C2H2_4"/>
    <property type="match status" value="1"/>
</dbReference>
<evidence type="ECO:0000259" key="6">
    <source>
        <dbReference type="PROSITE" id="PS50157"/>
    </source>
</evidence>
<dbReference type="SUPFAM" id="SSF57667">
    <property type="entry name" value="beta-beta-alpha zinc fingers"/>
    <property type="match status" value="1"/>
</dbReference>
<dbReference type="PROSITE" id="PS50157">
    <property type="entry name" value="ZINC_FINGER_C2H2_2"/>
    <property type="match status" value="2"/>
</dbReference>
<dbReference type="Proteomes" id="UP000291343">
    <property type="component" value="Unassembled WGS sequence"/>
</dbReference>
<dbReference type="GO" id="GO:0005634">
    <property type="term" value="C:nucleus"/>
    <property type="evidence" value="ECO:0007669"/>
    <property type="project" value="TreeGrafter"/>
</dbReference>
<dbReference type="Gene3D" id="3.30.160.60">
    <property type="entry name" value="Classic Zinc Finger"/>
    <property type="match status" value="1"/>
</dbReference>
<evidence type="ECO:0000256" key="2">
    <source>
        <dbReference type="ARBA" id="ARBA00022737"/>
    </source>
</evidence>
<evidence type="ECO:0000256" key="4">
    <source>
        <dbReference type="ARBA" id="ARBA00022833"/>
    </source>
</evidence>
<keyword evidence="4" id="KW-0862">Zinc</keyword>
<keyword evidence="8" id="KW-1185">Reference proteome</keyword>
<evidence type="ECO:0000256" key="1">
    <source>
        <dbReference type="ARBA" id="ARBA00022723"/>
    </source>
</evidence>
<evidence type="ECO:0000313" key="7">
    <source>
        <dbReference type="EMBL" id="RZF39477.1"/>
    </source>
</evidence>
<accession>A0A482X0T8</accession>
<keyword evidence="2" id="KW-0677">Repeat</keyword>
<protein>
    <recommendedName>
        <fullName evidence="6">C2H2-type domain-containing protein</fullName>
    </recommendedName>
</protein>
<evidence type="ECO:0000313" key="8">
    <source>
        <dbReference type="Proteomes" id="UP000291343"/>
    </source>
</evidence>
<dbReference type="EMBL" id="QKKF02019844">
    <property type="protein sequence ID" value="RZF39477.1"/>
    <property type="molecule type" value="Genomic_DNA"/>
</dbReference>
<dbReference type="InParanoid" id="A0A482X0T8"/>
<dbReference type="GO" id="GO:0000981">
    <property type="term" value="F:DNA-binding transcription factor activity, RNA polymerase II-specific"/>
    <property type="evidence" value="ECO:0007669"/>
    <property type="project" value="TreeGrafter"/>
</dbReference>
<evidence type="ECO:0000256" key="3">
    <source>
        <dbReference type="ARBA" id="ARBA00022771"/>
    </source>
</evidence>
<comment type="caution">
    <text evidence="7">The sequence shown here is derived from an EMBL/GenBank/DDBJ whole genome shotgun (WGS) entry which is preliminary data.</text>
</comment>
<dbReference type="OrthoDB" id="10004641at2759"/>
<feature type="domain" description="C2H2-type" evidence="6">
    <location>
        <begin position="8"/>
        <end position="35"/>
    </location>
</feature>
<reference evidence="7 8" key="1">
    <citation type="journal article" date="2017" name="Gigascience">
        <title>Genome sequence of the small brown planthopper, Laodelphax striatellus.</title>
        <authorList>
            <person name="Zhu J."/>
            <person name="Jiang F."/>
            <person name="Wang X."/>
            <person name="Yang P."/>
            <person name="Bao Y."/>
            <person name="Zhao W."/>
            <person name="Wang W."/>
            <person name="Lu H."/>
            <person name="Wang Q."/>
            <person name="Cui N."/>
            <person name="Li J."/>
            <person name="Chen X."/>
            <person name="Luo L."/>
            <person name="Yu J."/>
            <person name="Kang L."/>
            <person name="Cui F."/>
        </authorList>
    </citation>
    <scope>NUCLEOTIDE SEQUENCE [LARGE SCALE GENOMIC DNA]</scope>
    <source>
        <strain evidence="7">Lst14</strain>
    </source>
</reference>
<name>A0A482X0T8_LAOST</name>
<dbReference type="PANTHER" id="PTHR24409:SF295">
    <property type="entry name" value="AZ2-RELATED"/>
    <property type="match status" value="1"/>
</dbReference>
<dbReference type="AlphaFoldDB" id="A0A482X0T8"/>
<keyword evidence="1" id="KW-0479">Metal-binding</keyword>
<dbReference type="PANTHER" id="PTHR24409">
    <property type="entry name" value="ZINC FINGER PROTEIN 142"/>
    <property type="match status" value="1"/>
</dbReference>
<dbReference type="GO" id="GO:0000977">
    <property type="term" value="F:RNA polymerase II transcription regulatory region sequence-specific DNA binding"/>
    <property type="evidence" value="ECO:0007669"/>
    <property type="project" value="TreeGrafter"/>
</dbReference>
<dbReference type="SMART" id="SM00355">
    <property type="entry name" value="ZnF_C2H2"/>
    <property type="match status" value="3"/>
</dbReference>
<sequence length="288" mass="31939">MENGCDMVKCPRCNRSFVTKNGMLTHMRLYCGVEPQFHCSLSAVNLLDISSSVPLYQPDAMDDSGGLESHSNTDGEIGALTQWSDTSLGVSMEEALDITSQVELEIAPEIHLDIKTETILDITPDVSQESVTTSLVSPILDCLQVENYPDSSFGRNMVLTPVVYLNSWDNLTTSPSEIPVSIPGAYHVPSSRENSTVTTSLKNTVFTSRKNPVTSKKNSKIGAEKKTYKCPQCGRTYTYANSLFRHQKYECGTEPKFPCPHCNHKSRHKNHLRSHIFALHPDLAEPSL</sequence>
<evidence type="ECO:0000256" key="5">
    <source>
        <dbReference type="PROSITE-ProRule" id="PRU00042"/>
    </source>
</evidence>
<dbReference type="InterPro" id="IPR013087">
    <property type="entry name" value="Znf_C2H2_type"/>
</dbReference>
<feature type="domain" description="C2H2-type" evidence="6">
    <location>
        <begin position="228"/>
        <end position="255"/>
    </location>
</feature>